<feature type="region of interest" description="Disordered" evidence="1">
    <location>
        <begin position="97"/>
        <end position="122"/>
    </location>
</feature>
<sequence length="122" mass="13125">MIRRYAATAAAGALLASLALAPIAQAQTRPDDPSEQAADAGQLQPHPSRTAETGTGVIGQRQTAAQAAPNLEPLGRVNNRVANRVQNRIRNRIDRYYDPRANATSPFEIAGEQVQRASSRPR</sequence>
<keyword evidence="4" id="KW-1185">Reference proteome</keyword>
<protein>
    <submittedName>
        <fullName evidence="3">Uncharacterized protein</fullName>
    </submittedName>
</protein>
<evidence type="ECO:0000256" key="1">
    <source>
        <dbReference type="SAM" id="MobiDB-lite"/>
    </source>
</evidence>
<dbReference type="AlphaFoldDB" id="A0A7W9AT68"/>
<accession>A0A7W9AT68</accession>
<proteinExistence type="predicted"/>
<keyword evidence="2" id="KW-0732">Signal</keyword>
<evidence type="ECO:0000256" key="2">
    <source>
        <dbReference type="SAM" id="SignalP"/>
    </source>
</evidence>
<organism evidence="3 4">
    <name type="scientific">Sphingomonas yantingensis</name>
    <dbReference type="NCBI Taxonomy" id="1241761"/>
    <lineage>
        <taxon>Bacteria</taxon>
        <taxon>Pseudomonadati</taxon>
        <taxon>Pseudomonadota</taxon>
        <taxon>Alphaproteobacteria</taxon>
        <taxon>Sphingomonadales</taxon>
        <taxon>Sphingomonadaceae</taxon>
        <taxon>Sphingomonas</taxon>
    </lineage>
</organism>
<name>A0A7W9AT68_9SPHN</name>
<feature type="region of interest" description="Disordered" evidence="1">
    <location>
        <begin position="26"/>
        <end position="79"/>
    </location>
</feature>
<feature type="chain" id="PRO_5030660819" evidence="2">
    <location>
        <begin position="27"/>
        <end position="122"/>
    </location>
</feature>
<dbReference type="EMBL" id="JACIJJ010000008">
    <property type="protein sequence ID" value="MBB5700135.1"/>
    <property type="molecule type" value="Genomic_DNA"/>
</dbReference>
<gene>
    <name evidence="3" type="ORF">FHR19_003517</name>
</gene>
<feature type="signal peptide" evidence="2">
    <location>
        <begin position="1"/>
        <end position="26"/>
    </location>
</feature>
<comment type="caution">
    <text evidence="3">The sequence shown here is derived from an EMBL/GenBank/DDBJ whole genome shotgun (WGS) entry which is preliminary data.</text>
</comment>
<dbReference type="RefSeq" id="WP_184031166.1">
    <property type="nucleotide sequence ID" value="NZ_JACIJJ010000008.1"/>
</dbReference>
<evidence type="ECO:0000313" key="3">
    <source>
        <dbReference type="EMBL" id="MBB5700135.1"/>
    </source>
</evidence>
<reference evidence="3 4" key="1">
    <citation type="submission" date="2020-08" db="EMBL/GenBank/DDBJ databases">
        <title>Genomic Encyclopedia of Type Strains, Phase IV (KMG-IV): sequencing the most valuable type-strain genomes for metagenomic binning, comparative biology and taxonomic classification.</title>
        <authorList>
            <person name="Goeker M."/>
        </authorList>
    </citation>
    <scope>NUCLEOTIDE SEQUENCE [LARGE SCALE GENOMIC DNA]</scope>
    <source>
        <strain evidence="3 4">DSM 27244</strain>
    </source>
</reference>
<evidence type="ECO:0000313" key="4">
    <source>
        <dbReference type="Proteomes" id="UP000557739"/>
    </source>
</evidence>
<dbReference type="Proteomes" id="UP000557739">
    <property type="component" value="Unassembled WGS sequence"/>
</dbReference>